<gene>
    <name evidence="2" type="ORF">SDC9_156268</name>
</gene>
<proteinExistence type="predicted"/>
<comment type="caution">
    <text evidence="2">The sequence shown here is derived from an EMBL/GenBank/DDBJ whole genome shotgun (WGS) entry which is preliminary data.</text>
</comment>
<sequence length="104" mass="12117">MLYESYVTLEEGMEFKIDQVSNYVKIIQEGLDFLDYSIDRKDGYFDKSTETAIKKFEEEHNLEVDGILDTTTFDAILSSITKTWSMSKDKDIQYHAAIDLLNEQ</sequence>
<evidence type="ECO:0000313" key="2">
    <source>
        <dbReference type="EMBL" id="MPN08980.1"/>
    </source>
</evidence>
<dbReference type="SUPFAM" id="SSF47090">
    <property type="entry name" value="PGBD-like"/>
    <property type="match status" value="1"/>
</dbReference>
<organism evidence="2">
    <name type="scientific">bioreactor metagenome</name>
    <dbReference type="NCBI Taxonomy" id="1076179"/>
    <lineage>
        <taxon>unclassified sequences</taxon>
        <taxon>metagenomes</taxon>
        <taxon>ecological metagenomes</taxon>
    </lineage>
</organism>
<dbReference type="EMBL" id="VSSQ01055079">
    <property type="protein sequence ID" value="MPN08980.1"/>
    <property type="molecule type" value="Genomic_DNA"/>
</dbReference>
<accession>A0A645F545</accession>
<feature type="domain" description="Peptidoglycan binding-like" evidence="1">
    <location>
        <begin position="23"/>
        <end position="76"/>
    </location>
</feature>
<dbReference type="InterPro" id="IPR036365">
    <property type="entry name" value="PGBD-like_sf"/>
</dbReference>
<reference evidence="2" key="1">
    <citation type="submission" date="2019-08" db="EMBL/GenBank/DDBJ databases">
        <authorList>
            <person name="Kucharzyk K."/>
            <person name="Murdoch R.W."/>
            <person name="Higgins S."/>
            <person name="Loffler F."/>
        </authorList>
    </citation>
    <scope>NUCLEOTIDE SEQUENCE</scope>
</reference>
<dbReference type="InterPro" id="IPR002477">
    <property type="entry name" value="Peptidoglycan-bd-like"/>
</dbReference>
<name>A0A645F545_9ZZZZ</name>
<dbReference type="Gene3D" id="1.10.101.10">
    <property type="entry name" value="PGBD-like superfamily/PGBD"/>
    <property type="match status" value="1"/>
</dbReference>
<dbReference type="InterPro" id="IPR036366">
    <property type="entry name" value="PGBDSf"/>
</dbReference>
<dbReference type="AlphaFoldDB" id="A0A645F545"/>
<evidence type="ECO:0000259" key="1">
    <source>
        <dbReference type="Pfam" id="PF01471"/>
    </source>
</evidence>
<dbReference type="Pfam" id="PF01471">
    <property type="entry name" value="PG_binding_1"/>
    <property type="match status" value="1"/>
</dbReference>
<protein>
    <recommendedName>
        <fullName evidence="1">Peptidoglycan binding-like domain-containing protein</fullName>
    </recommendedName>
</protein>